<comment type="pathway">
    <text evidence="2">Pyrimidine metabolism; UMP biosynthesis via de novo pathway.</text>
</comment>
<dbReference type="EMBL" id="KN818223">
    <property type="protein sequence ID" value="KIL70593.1"/>
    <property type="molecule type" value="Genomic_DNA"/>
</dbReference>
<dbReference type="InParanoid" id="A0A0C2XN70"/>
<evidence type="ECO:0000259" key="8">
    <source>
        <dbReference type="Pfam" id="PF01180"/>
    </source>
</evidence>
<dbReference type="PANTHER" id="PTHR48109">
    <property type="entry name" value="DIHYDROOROTATE DEHYDROGENASE (QUINONE), MITOCHONDRIAL-RELATED"/>
    <property type="match status" value="1"/>
</dbReference>
<keyword evidence="5" id="KW-0665">Pyrimidine biosynthesis</keyword>
<dbReference type="InterPro" id="IPR013785">
    <property type="entry name" value="Aldolase_TIM"/>
</dbReference>
<dbReference type="UniPathway" id="UPA00070"/>
<dbReference type="HOGENOM" id="CLU_036010_0_0_1"/>
<proteinExistence type="predicted"/>
<gene>
    <name evidence="9" type="ORF">M378DRAFT_66857</name>
</gene>
<keyword evidence="4" id="KW-0288">FMN</keyword>
<evidence type="ECO:0000256" key="3">
    <source>
        <dbReference type="ARBA" id="ARBA00022630"/>
    </source>
</evidence>
<dbReference type="Proteomes" id="UP000054549">
    <property type="component" value="Unassembled WGS sequence"/>
</dbReference>
<evidence type="ECO:0000256" key="7">
    <source>
        <dbReference type="ARBA" id="ARBA00031623"/>
    </source>
</evidence>
<dbReference type="InterPro" id="IPR050074">
    <property type="entry name" value="DHO_dehydrogenase"/>
</dbReference>
<dbReference type="GO" id="GO:0006207">
    <property type="term" value="P:'de novo' pyrimidine nucleobase biosynthetic process"/>
    <property type="evidence" value="ECO:0007669"/>
    <property type="project" value="TreeGrafter"/>
</dbReference>
<dbReference type="OrthoDB" id="14784at2759"/>
<evidence type="ECO:0000256" key="6">
    <source>
        <dbReference type="ARBA" id="ARBA00023002"/>
    </source>
</evidence>
<dbReference type="SUPFAM" id="SSF51395">
    <property type="entry name" value="FMN-linked oxidoreductases"/>
    <property type="match status" value="1"/>
</dbReference>
<dbReference type="Pfam" id="PF01180">
    <property type="entry name" value="DHO_dh"/>
    <property type="match status" value="1"/>
</dbReference>
<sequence length="327" mass="35860">MVDVINTIHISPPFINSSCAWSSDYHQLKDLYDCEYTGAVTTRTATLNGFKEDETHTVRFTTSTISTINSYGYSPYPLSTYLSWIEEILTSDPAPRHKPFIVSITSSDMDTLQTLVQLIQHLRRKLRDVVIGHKNPPIAIEFNTSCPNIPNVSPPAYTASSLSSILTVLAHEYSEDRTLTIGLKLPPYVYREQFQATLDAIRSVCIRTDSGTEVCPIAFLTCVNTLGNSLLYPDQVETDAVEYAVPTALGGLGGELMHPLALGNVYTFGELLNKEDNLSPLRSIKLFGVGGVTSKAAAQRMFKAGASCVGCATFFGKEGVQAFRKLQ</sequence>
<keyword evidence="6" id="KW-0560">Oxidoreductase</keyword>
<dbReference type="InterPro" id="IPR005720">
    <property type="entry name" value="Dihydroorotate_DH_cat"/>
</dbReference>
<evidence type="ECO:0000256" key="2">
    <source>
        <dbReference type="ARBA" id="ARBA00004725"/>
    </source>
</evidence>
<dbReference type="Gene3D" id="2.30.26.10">
    <property type="entry name" value="Dihydroorotate Dehydrogenase A, chain A, domain 2"/>
    <property type="match status" value="1"/>
</dbReference>
<evidence type="ECO:0000256" key="1">
    <source>
        <dbReference type="ARBA" id="ARBA00001917"/>
    </source>
</evidence>
<protein>
    <recommendedName>
        <fullName evidence="7">Dihydroorotate oxidase</fullName>
    </recommendedName>
</protein>
<accession>A0A0C2XN70</accession>
<evidence type="ECO:0000256" key="4">
    <source>
        <dbReference type="ARBA" id="ARBA00022643"/>
    </source>
</evidence>
<organism evidence="9 10">
    <name type="scientific">Amanita muscaria (strain Koide BX008)</name>
    <dbReference type="NCBI Taxonomy" id="946122"/>
    <lineage>
        <taxon>Eukaryota</taxon>
        <taxon>Fungi</taxon>
        <taxon>Dikarya</taxon>
        <taxon>Basidiomycota</taxon>
        <taxon>Agaricomycotina</taxon>
        <taxon>Agaricomycetes</taxon>
        <taxon>Agaricomycetidae</taxon>
        <taxon>Agaricales</taxon>
        <taxon>Pluteineae</taxon>
        <taxon>Amanitaceae</taxon>
        <taxon>Amanita</taxon>
    </lineage>
</organism>
<evidence type="ECO:0000313" key="10">
    <source>
        <dbReference type="Proteomes" id="UP000054549"/>
    </source>
</evidence>
<dbReference type="GO" id="GO:0004152">
    <property type="term" value="F:dihydroorotate dehydrogenase activity"/>
    <property type="evidence" value="ECO:0007669"/>
    <property type="project" value="InterPro"/>
</dbReference>
<evidence type="ECO:0000256" key="5">
    <source>
        <dbReference type="ARBA" id="ARBA00022975"/>
    </source>
</evidence>
<feature type="domain" description="Dihydroorotate dehydrogenase catalytic" evidence="8">
    <location>
        <begin position="13"/>
        <end position="326"/>
    </location>
</feature>
<dbReference type="Gene3D" id="3.20.20.70">
    <property type="entry name" value="Aldolase class I"/>
    <property type="match status" value="1"/>
</dbReference>
<reference evidence="9 10" key="1">
    <citation type="submission" date="2014-04" db="EMBL/GenBank/DDBJ databases">
        <title>Evolutionary Origins and Diversification of the Mycorrhizal Mutualists.</title>
        <authorList>
            <consortium name="DOE Joint Genome Institute"/>
            <consortium name="Mycorrhizal Genomics Consortium"/>
            <person name="Kohler A."/>
            <person name="Kuo A."/>
            <person name="Nagy L.G."/>
            <person name="Floudas D."/>
            <person name="Copeland A."/>
            <person name="Barry K.W."/>
            <person name="Cichocki N."/>
            <person name="Veneault-Fourrey C."/>
            <person name="LaButti K."/>
            <person name="Lindquist E.A."/>
            <person name="Lipzen A."/>
            <person name="Lundell T."/>
            <person name="Morin E."/>
            <person name="Murat C."/>
            <person name="Riley R."/>
            <person name="Ohm R."/>
            <person name="Sun H."/>
            <person name="Tunlid A."/>
            <person name="Henrissat B."/>
            <person name="Grigoriev I.V."/>
            <person name="Hibbett D.S."/>
            <person name="Martin F."/>
        </authorList>
    </citation>
    <scope>NUCLEOTIDE SEQUENCE [LARGE SCALE GENOMIC DNA]</scope>
    <source>
        <strain evidence="9 10">Koide BX008</strain>
    </source>
</reference>
<dbReference type="InterPro" id="IPR012135">
    <property type="entry name" value="Dihydroorotate_DH_1_2"/>
</dbReference>
<keyword evidence="10" id="KW-1185">Reference proteome</keyword>
<dbReference type="PIRSF" id="PIRSF000164">
    <property type="entry name" value="DHO_oxidase"/>
    <property type="match status" value="1"/>
</dbReference>
<keyword evidence="3" id="KW-0285">Flavoprotein</keyword>
<dbReference type="STRING" id="946122.A0A0C2XN70"/>
<comment type="cofactor">
    <cofactor evidence="1">
        <name>FMN</name>
        <dbReference type="ChEBI" id="CHEBI:58210"/>
    </cofactor>
</comment>
<name>A0A0C2XN70_AMAMK</name>
<dbReference type="GO" id="GO:0005737">
    <property type="term" value="C:cytoplasm"/>
    <property type="evidence" value="ECO:0007669"/>
    <property type="project" value="InterPro"/>
</dbReference>
<dbReference type="AlphaFoldDB" id="A0A0C2XN70"/>
<dbReference type="GO" id="GO:0044205">
    <property type="term" value="P:'de novo' UMP biosynthetic process"/>
    <property type="evidence" value="ECO:0007669"/>
    <property type="project" value="UniProtKB-UniPathway"/>
</dbReference>
<evidence type="ECO:0000313" key="9">
    <source>
        <dbReference type="EMBL" id="KIL70593.1"/>
    </source>
</evidence>
<dbReference type="InterPro" id="IPR023359">
    <property type="entry name" value="Dihydro_DH_chainA_dom2"/>
</dbReference>
<dbReference type="PANTHER" id="PTHR48109:SF1">
    <property type="entry name" value="DIHYDROOROTATE DEHYDROGENASE (FUMARATE)"/>
    <property type="match status" value="1"/>
</dbReference>